<evidence type="ECO:0000313" key="6">
    <source>
        <dbReference type="EMBL" id="CAL1536118.1"/>
    </source>
</evidence>
<name>A0AAV2HPT5_LYMST</name>
<proteinExistence type="inferred from homology"/>
<keyword evidence="4 5" id="KW-0732">Signal</keyword>
<evidence type="ECO:0000313" key="7">
    <source>
        <dbReference type="Proteomes" id="UP001497497"/>
    </source>
</evidence>
<dbReference type="Pfam" id="PF06083">
    <property type="entry name" value="IL17"/>
    <property type="match status" value="1"/>
</dbReference>
<accession>A0AAV2HPT5</accession>
<keyword evidence="7" id="KW-1185">Reference proteome</keyword>
<organism evidence="6 7">
    <name type="scientific">Lymnaea stagnalis</name>
    <name type="common">Great pond snail</name>
    <name type="synonym">Helix stagnalis</name>
    <dbReference type="NCBI Taxonomy" id="6523"/>
    <lineage>
        <taxon>Eukaryota</taxon>
        <taxon>Metazoa</taxon>
        <taxon>Spiralia</taxon>
        <taxon>Lophotrochozoa</taxon>
        <taxon>Mollusca</taxon>
        <taxon>Gastropoda</taxon>
        <taxon>Heterobranchia</taxon>
        <taxon>Euthyneura</taxon>
        <taxon>Panpulmonata</taxon>
        <taxon>Hygrophila</taxon>
        <taxon>Lymnaeoidea</taxon>
        <taxon>Lymnaeidae</taxon>
        <taxon>Lymnaea</taxon>
    </lineage>
</organism>
<dbReference type="GO" id="GO:0005125">
    <property type="term" value="F:cytokine activity"/>
    <property type="evidence" value="ECO:0007669"/>
    <property type="project" value="InterPro"/>
</dbReference>
<comment type="similarity">
    <text evidence="2">Belongs to the IL-17 family.</text>
</comment>
<reference evidence="6 7" key="1">
    <citation type="submission" date="2024-04" db="EMBL/GenBank/DDBJ databases">
        <authorList>
            <consortium name="Genoscope - CEA"/>
            <person name="William W."/>
        </authorList>
    </citation>
    <scope>NUCLEOTIDE SEQUENCE [LARGE SCALE GENOMIC DNA]</scope>
</reference>
<dbReference type="InterPro" id="IPR010345">
    <property type="entry name" value="IL-17_fam"/>
</dbReference>
<dbReference type="EMBL" id="CAXITT010000221">
    <property type="protein sequence ID" value="CAL1536118.1"/>
    <property type="molecule type" value="Genomic_DNA"/>
</dbReference>
<evidence type="ECO:0000256" key="3">
    <source>
        <dbReference type="ARBA" id="ARBA00022525"/>
    </source>
</evidence>
<comment type="caution">
    <text evidence="6">The sequence shown here is derived from an EMBL/GenBank/DDBJ whole genome shotgun (WGS) entry which is preliminary data.</text>
</comment>
<comment type="subcellular location">
    <subcellularLocation>
        <location evidence="1">Secreted</location>
    </subcellularLocation>
</comment>
<feature type="chain" id="PRO_5043864332" evidence="5">
    <location>
        <begin position="22"/>
        <end position="176"/>
    </location>
</feature>
<dbReference type="GO" id="GO:0005576">
    <property type="term" value="C:extracellular region"/>
    <property type="evidence" value="ECO:0007669"/>
    <property type="project" value="UniProtKB-SubCell"/>
</dbReference>
<evidence type="ECO:0000256" key="5">
    <source>
        <dbReference type="SAM" id="SignalP"/>
    </source>
</evidence>
<protein>
    <submittedName>
        <fullName evidence="6">Uncharacterized protein</fullName>
    </submittedName>
</protein>
<dbReference type="Gene3D" id="2.10.90.10">
    <property type="entry name" value="Cystine-knot cytokines"/>
    <property type="match status" value="1"/>
</dbReference>
<dbReference type="SUPFAM" id="SSF57501">
    <property type="entry name" value="Cystine-knot cytokines"/>
    <property type="match status" value="1"/>
</dbReference>
<dbReference type="InterPro" id="IPR029034">
    <property type="entry name" value="Cystine-knot_cytokine"/>
</dbReference>
<feature type="signal peptide" evidence="5">
    <location>
        <begin position="1"/>
        <end position="21"/>
    </location>
</feature>
<sequence>MEPKSLIALAVISVLVTLCNGRKWRKSPYVDGSFFLSDHLKEQYKDLIISDTEDDVTKSWTAGQEDMNIPQVTHACPWSYVMVTNKNRIPQSHLEAQCMTHQCLNLTENNEFIPNGRPFDHEKNVSFIQSTCCSKVYYGKWVKVRSMTPYGFPKYDKRILLVAAACSCNRFLKHIY</sequence>
<evidence type="ECO:0000256" key="1">
    <source>
        <dbReference type="ARBA" id="ARBA00004613"/>
    </source>
</evidence>
<dbReference type="Proteomes" id="UP001497497">
    <property type="component" value="Unassembled WGS sequence"/>
</dbReference>
<evidence type="ECO:0000256" key="2">
    <source>
        <dbReference type="ARBA" id="ARBA00007236"/>
    </source>
</evidence>
<evidence type="ECO:0000256" key="4">
    <source>
        <dbReference type="ARBA" id="ARBA00022729"/>
    </source>
</evidence>
<gene>
    <name evidence="6" type="ORF">GSLYS_00010031001</name>
</gene>
<keyword evidence="3" id="KW-0964">Secreted</keyword>
<dbReference type="AlphaFoldDB" id="A0AAV2HPT5"/>